<comment type="caution">
    <text evidence="2">The sequence shown here is derived from an EMBL/GenBank/DDBJ whole genome shotgun (WGS) entry which is preliminary data.</text>
</comment>
<dbReference type="PANTHER" id="PTHR37539">
    <property type="entry name" value="SECRETED PROTEIN-RELATED"/>
    <property type="match status" value="1"/>
</dbReference>
<evidence type="ECO:0000313" key="3">
    <source>
        <dbReference type="Proteomes" id="UP000451233"/>
    </source>
</evidence>
<evidence type="ECO:0000313" key="2">
    <source>
        <dbReference type="EMBL" id="MXV15991.1"/>
    </source>
</evidence>
<dbReference type="InterPro" id="IPR037473">
    <property type="entry name" value="Lcp-like"/>
</dbReference>
<keyword evidence="3" id="KW-1185">Reference proteome</keyword>
<dbReference type="RefSeq" id="WP_160906953.1">
    <property type="nucleotide sequence ID" value="NZ_WVHS01000002.1"/>
</dbReference>
<organism evidence="2 3">
    <name type="scientific">Hufsiella ginkgonis</name>
    <dbReference type="NCBI Taxonomy" id="2695274"/>
    <lineage>
        <taxon>Bacteria</taxon>
        <taxon>Pseudomonadati</taxon>
        <taxon>Bacteroidota</taxon>
        <taxon>Sphingobacteriia</taxon>
        <taxon>Sphingobacteriales</taxon>
        <taxon>Sphingobacteriaceae</taxon>
        <taxon>Hufsiella</taxon>
    </lineage>
</organism>
<evidence type="ECO:0000259" key="1">
    <source>
        <dbReference type="Pfam" id="PF09995"/>
    </source>
</evidence>
<name>A0A7K1XYC0_9SPHI</name>
<protein>
    <submittedName>
        <fullName evidence="2">DUF2236 domain-containing protein</fullName>
    </submittedName>
</protein>
<sequence length="344" mass="38316">MVAVSWSTEFLSSQRVSGDDEADRFIETQFTDTSSKLAFQQWLNSLGSNEALRHLPAAYQCPPVSPALQLPAWANRHMMANGAAFFAKHAEQIMQLLGLLSLPYCYAAADGAKVLHLSQRLTHDAGKRLTDTASFVWDVLSPRAFAPGGKGFTAILKIRLTHAAGRYYLLRAGTWDFADGYPINQEDMAGTNLAFSLIVIRGLRKLGHSISYADQQAFLHLWNVIGSLMGIREPLITHDGKSANLLEQAIRTRHFKASEHGRELTRSLTAYFTGAISSRVTEKEIRQLMRYLLGDEPANLLGIDEPVPVHLPYLLRINSAVLAFTPGETADAAWYRKSRTFQRR</sequence>
<accession>A0A7K1XYC0</accession>
<dbReference type="InterPro" id="IPR018713">
    <property type="entry name" value="MPAB/Lcp_cat_dom"/>
</dbReference>
<dbReference type="EMBL" id="WVHS01000002">
    <property type="protein sequence ID" value="MXV15991.1"/>
    <property type="molecule type" value="Genomic_DNA"/>
</dbReference>
<feature type="domain" description="ER-bound oxygenase mpaB/mpaB'/Rubber oxygenase catalytic" evidence="1">
    <location>
        <begin position="79"/>
        <end position="304"/>
    </location>
</feature>
<reference evidence="2 3" key="1">
    <citation type="submission" date="2019-11" db="EMBL/GenBank/DDBJ databases">
        <title>Pedobacter sp. HMF7056 Genome sequencing and assembly.</title>
        <authorList>
            <person name="Kang H."/>
            <person name="Kim H."/>
            <person name="Joh K."/>
        </authorList>
    </citation>
    <scope>NUCLEOTIDE SEQUENCE [LARGE SCALE GENOMIC DNA]</scope>
    <source>
        <strain evidence="2 3">HMF7056</strain>
    </source>
</reference>
<gene>
    <name evidence="2" type="ORF">GS398_11810</name>
</gene>
<dbReference type="Proteomes" id="UP000451233">
    <property type="component" value="Unassembled WGS sequence"/>
</dbReference>
<dbReference type="Pfam" id="PF09995">
    <property type="entry name" value="MPAB_Lcp_cat"/>
    <property type="match status" value="1"/>
</dbReference>
<dbReference type="GO" id="GO:0016491">
    <property type="term" value="F:oxidoreductase activity"/>
    <property type="evidence" value="ECO:0007669"/>
    <property type="project" value="InterPro"/>
</dbReference>
<dbReference type="AlphaFoldDB" id="A0A7K1XYC0"/>
<proteinExistence type="predicted"/>
<dbReference type="PANTHER" id="PTHR37539:SF1">
    <property type="entry name" value="ER-BOUND OXYGENASE MPAB_MPAB'_RUBBER OXYGENASE CATALYTIC DOMAIN-CONTAINING PROTEIN"/>
    <property type="match status" value="1"/>
</dbReference>